<evidence type="ECO:0000313" key="3">
    <source>
        <dbReference type="Proteomes" id="UP000784294"/>
    </source>
</evidence>
<feature type="region of interest" description="Disordered" evidence="1">
    <location>
        <begin position="1"/>
        <end position="36"/>
    </location>
</feature>
<dbReference type="EMBL" id="CAAALY010127150">
    <property type="protein sequence ID" value="VEL31842.1"/>
    <property type="molecule type" value="Genomic_DNA"/>
</dbReference>
<dbReference type="AlphaFoldDB" id="A0A448XA39"/>
<name>A0A448XA39_9PLAT</name>
<proteinExistence type="predicted"/>
<protein>
    <submittedName>
        <fullName evidence="2">Uncharacterized protein</fullName>
    </submittedName>
</protein>
<evidence type="ECO:0000313" key="2">
    <source>
        <dbReference type="EMBL" id="VEL31842.1"/>
    </source>
</evidence>
<comment type="caution">
    <text evidence="2">The sequence shown here is derived from an EMBL/GenBank/DDBJ whole genome shotgun (WGS) entry which is preliminary data.</text>
</comment>
<gene>
    <name evidence="2" type="ORF">PXEA_LOCUS25282</name>
</gene>
<sequence length="91" mass="9817">MSHVAITQSVDCTRSPTGGAEGTARSEPSCPGGQRSVSWSDSLSITLWDHGLGRVGPTDYIGYWNAGFNLYAKDDKREHGADDQMQGNENN</sequence>
<evidence type="ECO:0000256" key="1">
    <source>
        <dbReference type="SAM" id="MobiDB-lite"/>
    </source>
</evidence>
<keyword evidence="3" id="KW-1185">Reference proteome</keyword>
<accession>A0A448XA39</accession>
<reference evidence="2" key="1">
    <citation type="submission" date="2018-11" db="EMBL/GenBank/DDBJ databases">
        <authorList>
            <consortium name="Pathogen Informatics"/>
        </authorList>
    </citation>
    <scope>NUCLEOTIDE SEQUENCE</scope>
</reference>
<dbReference type="Proteomes" id="UP000784294">
    <property type="component" value="Unassembled WGS sequence"/>
</dbReference>
<feature type="compositionally biased region" description="Polar residues" evidence="1">
    <location>
        <begin position="1"/>
        <end position="16"/>
    </location>
</feature>
<organism evidence="2 3">
    <name type="scientific">Protopolystoma xenopodis</name>
    <dbReference type="NCBI Taxonomy" id="117903"/>
    <lineage>
        <taxon>Eukaryota</taxon>
        <taxon>Metazoa</taxon>
        <taxon>Spiralia</taxon>
        <taxon>Lophotrochozoa</taxon>
        <taxon>Platyhelminthes</taxon>
        <taxon>Monogenea</taxon>
        <taxon>Polyopisthocotylea</taxon>
        <taxon>Polystomatidea</taxon>
        <taxon>Polystomatidae</taxon>
        <taxon>Protopolystoma</taxon>
    </lineage>
</organism>